<sequence>MTALRVEGFGGHVEFDGIVLKLGTKGLGKAANETREIRLSDVERIDFVAATRFSNGQLRFAIPGQTAKKAVLDPNSVFFTRKQAPQFEQLHQTLSQSLAERGELSSAERDAIQTAFEAQRATEYAVLEDRIEELKRKTAGVVYAGHIVDYKGYRHGLGLKRPIEGATAEFESGADRSRPTLTRIGGGALLAGPVGAIAGGMFKKDKTKGYVTIVFPDGATVIVEGPAKDEKKMREFASAVTRIGAAELKREGGSTEAAAPEATEPGVADQLLKLKQLLDAGVLTQEQYDEKTRPLIANL</sequence>
<gene>
    <name evidence="1" type="ORF">ACFQ3U_12370</name>
</gene>
<reference evidence="2" key="1">
    <citation type="journal article" date="2019" name="Int. J. Syst. Evol. Microbiol.">
        <title>The Global Catalogue of Microorganisms (GCM) 10K type strain sequencing project: providing services to taxonomists for standard genome sequencing and annotation.</title>
        <authorList>
            <consortium name="The Broad Institute Genomics Platform"/>
            <consortium name="The Broad Institute Genome Sequencing Center for Infectious Disease"/>
            <person name="Wu L."/>
            <person name="Ma J."/>
        </authorList>
    </citation>
    <scope>NUCLEOTIDE SEQUENCE [LARGE SCALE GENOMIC DNA]</scope>
    <source>
        <strain evidence="2">CCUG 50213</strain>
    </source>
</reference>
<dbReference type="RefSeq" id="WP_343960672.1">
    <property type="nucleotide sequence ID" value="NZ_BAAAKZ010000008.1"/>
</dbReference>
<dbReference type="EMBL" id="JBHTLY010000005">
    <property type="protein sequence ID" value="MFD1202687.1"/>
    <property type="molecule type" value="Genomic_DNA"/>
</dbReference>
<comment type="caution">
    <text evidence="1">The sequence shown here is derived from an EMBL/GenBank/DDBJ whole genome shotgun (WGS) entry which is preliminary data.</text>
</comment>
<name>A0ABW3TQH4_9MICO</name>
<protein>
    <submittedName>
        <fullName evidence="1">DUF4429 domain-containing protein</fullName>
    </submittedName>
</protein>
<evidence type="ECO:0000313" key="2">
    <source>
        <dbReference type="Proteomes" id="UP001597181"/>
    </source>
</evidence>
<organism evidence="1 2">
    <name type="scientific">Leucobacter albus</name>
    <dbReference type="NCBI Taxonomy" id="272210"/>
    <lineage>
        <taxon>Bacteria</taxon>
        <taxon>Bacillati</taxon>
        <taxon>Actinomycetota</taxon>
        <taxon>Actinomycetes</taxon>
        <taxon>Micrococcales</taxon>
        <taxon>Microbacteriaceae</taxon>
        <taxon>Leucobacter</taxon>
    </lineage>
</organism>
<dbReference type="Proteomes" id="UP001597181">
    <property type="component" value="Unassembled WGS sequence"/>
</dbReference>
<accession>A0ABW3TQH4</accession>
<proteinExistence type="predicted"/>
<evidence type="ECO:0000313" key="1">
    <source>
        <dbReference type="EMBL" id="MFD1202687.1"/>
    </source>
</evidence>
<keyword evidence="2" id="KW-1185">Reference proteome</keyword>